<name>A0A2T4IEZ2_9RHOO</name>
<dbReference type="EMBL" id="PZKC01000007">
    <property type="protein sequence ID" value="PTD96345.1"/>
    <property type="molecule type" value="Genomic_DNA"/>
</dbReference>
<feature type="domain" description="DUF6708" evidence="1">
    <location>
        <begin position="8"/>
        <end position="187"/>
    </location>
</feature>
<evidence type="ECO:0000313" key="3">
    <source>
        <dbReference type="Proteomes" id="UP000241193"/>
    </source>
</evidence>
<protein>
    <recommendedName>
        <fullName evidence="1">DUF6708 domain-containing protein</fullName>
    </recommendedName>
</protein>
<evidence type="ECO:0000313" key="2">
    <source>
        <dbReference type="EMBL" id="PTD96345.1"/>
    </source>
</evidence>
<dbReference type="Proteomes" id="UP000241193">
    <property type="component" value="Unassembled WGS sequence"/>
</dbReference>
<dbReference type="AlphaFoldDB" id="A0A2T4IEZ2"/>
<gene>
    <name evidence="2" type="ORF">C8261_09715</name>
</gene>
<reference evidence="2 3" key="1">
    <citation type="submission" date="2018-03" db="EMBL/GenBank/DDBJ databases">
        <authorList>
            <person name="Keele B.F."/>
        </authorList>
    </citation>
    <scope>NUCLEOTIDE SEQUENCE [LARGE SCALE GENOMIC DNA]</scope>
    <source>
        <strain evidence="2 3">D20</strain>
    </source>
</reference>
<evidence type="ECO:0000259" key="1">
    <source>
        <dbReference type="Pfam" id="PF20455"/>
    </source>
</evidence>
<reference evidence="2 3" key="2">
    <citation type="submission" date="2018-04" db="EMBL/GenBank/DDBJ databases">
        <title>Thauera lacus sp. nov., isolated from an saline lake in Inner Mongolia, China.</title>
        <authorList>
            <person name="Liang Q.-Y."/>
        </authorList>
    </citation>
    <scope>NUCLEOTIDE SEQUENCE [LARGE SCALE GENOMIC DNA]</scope>
    <source>
        <strain evidence="2 3">D20</strain>
    </source>
</reference>
<sequence length="197" mass="22668">MPLFGAGLWFLLSESFSLTHFPIRFNRRNRMVYVFRTNGSVLCAPWDELFFTLCRQPRGGGLSLWEVRAHVLASDGTTVRETFALPFAARRHEPALLSLWEFVRRYMEDGPQDTVPRIARLTPISQQRERFWHGCRRLWSELVGGAPMPVMFGLLAPLFTPLAITRQFAKWTSRIPVWPAEVEAACEIAADDPYVKE</sequence>
<accession>A0A2T4IEZ2</accession>
<keyword evidence="3" id="KW-1185">Reference proteome</keyword>
<dbReference type="OrthoDB" id="8915060at2"/>
<proteinExistence type="predicted"/>
<dbReference type="InterPro" id="IPR046554">
    <property type="entry name" value="DUF6708"/>
</dbReference>
<organism evidence="2 3">
    <name type="scientific">Pseudothauera lacus</name>
    <dbReference type="NCBI Taxonomy" id="2136175"/>
    <lineage>
        <taxon>Bacteria</taxon>
        <taxon>Pseudomonadati</taxon>
        <taxon>Pseudomonadota</taxon>
        <taxon>Betaproteobacteria</taxon>
        <taxon>Rhodocyclales</taxon>
        <taxon>Zoogloeaceae</taxon>
        <taxon>Pseudothauera</taxon>
    </lineage>
</organism>
<dbReference type="Pfam" id="PF20455">
    <property type="entry name" value="DUF6708"/>
    <property type="match status" value="1"/>
</dbReference>
<comment type="caution">
    <text evidence="2">The sequence shown here is derived from an EMBL/GenBank/DDBJ whole genome shotgun (WGS) entry which is preliminary data.</text>
</comment>